<dbReference type="InterPro" id="IPR037525">
    <property type="entry name" value="Velvet_dom"/>
</dbReference>
<feature type="region of interest" description="Disordered" evidence="5">
    <location>
        <begin position="352"/>
        <end position="432"/>
    </location>
</feature>
<protein>
    <recommendedName>
        <fullName evidence="6">Velvet domain-containing protein</fullName>
    </recommendedName>
</protein>
<dbReference type="InterPro" id="IPR038491">
    <property type="entry name" value="Velvet_dom_sf"/>
</dbReference>
<feature type="region of interest" description="Disordered" evidence="5">
    <location>
        <begin position="105"/>
        <end position="138"/>
    </location>
</feature>
<reference evidence="7 8" key="1">
    <citation type="submission" date="2016-07" db="EMBL/GenBank/DDBJ databases">
        <title>Draft genome of the white-rot fungus Obba rivulosa 3A-2.</title>
        <authorList>
            <consortium name="DOE Joint Genome Institute"/>
            <person name="Miettinen O."/>
            <person name="Riley R."/>
            <person name="Acob R."/>
            <person name="Barry K."/>
            <person name="Cullen D."/>
            <person name="De Vries R."/>
            <person name="Hainaut M."/>
            <person name="Hatakka A."/>
            <person name="Henrissat B."/>
            <person name="Hilden K."/>
            <person name="Kuo R."/>
            <person name="Labutti K."/>
            <person name="Lipzen A."/>
            <person name="Makela M.R."/>
            <person name="Sandor L."/>
            <person name="Spatafora J.W."/>
            <person name="Grigoriev I.V."/>
            <person name="Hibbett D.S."/>
        </authorList>
    </citation>
    <scope>NUCLEOTIDE SEQUENCE [LARGE SCALE GENOMIC DNA]</scope>
    <source>
        <strain evidence="7 8">3A-2</strain>
    </source>
</reference>
<dbReference type="OrthoDB" id="5599552at2759"/>
<keyword evidence="2" id="KW-0805">Transcription regulation</keyword>
<dbReference type="Pfam" id="PF11754">
    <property type="entry name" value="Velvet"/>
    <property type="match status" value="1"/>
</dbReference>
<organism evidence="7 8">
    <name type="scientific">Obba rivulosa</name>
    <dbReference type="NCBI Taxonomy" id="1052685"/>
    <lineage>
        <taxon>Eukaryota</taxon>
        <taxon>Fungi</taxon>
        <taxon>Dikarya</taxon>
        <taxon>Basidiomycota</taxon>
        <taxon>Agaricomycotina</taxon>
        <taxon>Agaricomycetes</taxon>
        <taxon>Polyporales</taxon>
        <taxon>Gelatoporiaceae</taxon>
        <taxon>Obba</taxon>
    </lineage>
</organism>
<comment type="subcellular location">
    <subcellularLocation>
        <location evidence="1">Nucleus</location>
    </subcellularLocation>
</comment>
<evidence type="ECO:0000313" key="7">
    <source>
        <dbReference type="EMBL" id="OCH89016.1"/>
    </source>
</evidence>
<dbReference type="PROSITE" id="PS51821">
    <property type="entry name" value="VELVET"/>
    <property type="match status" value="1"/>
</dbReference>
<evidence type="ECO:0000256" key="4">
    <source>
        <dbReference type="ARBA" id="ARBA00023242"/>
    </source>
</evidence>
<evidence type="ECO:0000256" key="1">
    <source>
        <dbReference type="ARBA" id="ARBA00004123"/>
    </source>
</evidence>
<evidence type="ECO:0000256" key="2">
    <source>
        <dbReference type="ARBA" id="ARBA00023015"/>
    </source>
</evidence>
<evidence type="ECO:0000256" key="3">
    <source>
        <dbReference type="ARBA" id="ARBA00023163"/>
    </source>
</evidence>
<dbReference type="PANTHER" id="PTHR33572:SF3">
    <property type="entry name" value="VELVET COMPLEX SUBUNIT B"/>
    <property type="match status" value="1"/>
</dbReference>
<dbReference type="AlphaFoldDB" id="A0A8E2AQZ6"/>
<sequence length="432" mass="47398">MSPDLRPRRVGSSSTDVPVTFIAGELAGRTIRGELEELQKADLGRKYARKDRRPLDPPPVIRLRLFEVIEPGTPQEYEREFEHYDETIAFGLICHLDAFPVRGEDGSESLPWENAGDEQPPSATRPPPPPAFVTTQPPSMSQYAPFSYTVPPPPPPLHIFTQDQPMSGLSFSDSMSSSMSFPANPFSATRSSASYQPTASRASSFYGSPLQSLLHAPGMSSDIAHLVPASPLNTASPDPTVAYFNDFAITESSKCTRWLIGTTFSEAAAIDYQGENMLIFVFPDIAVQLEGTFVLRYRAFNVFSQAGGGHSAPILAESYGGPFKVYSTKEFPGLHASTNLTKHLSMLGIRTHIRENERKRRKKSDIVHSPIAPKPATGRAAARHSWTASGASPRAARVAARPVDARTRMERRADNNTDDEDNEDSDQFADDD</sequence>
<dbReference type="InterPro" id="IPR021740">
    <property type="entry name" value="Velvet"/>
</dbReference>
<feature type="compositionally biased region" description="Basic and acidic residues" evidence="5">
    <location>
        <begin position="403"/>
        <end position="415"/>
    </location>
</feature>
<keyword evidence="8" id="KW-1185">Reference proteome</keyword>
<dbReference type="Proteomes" id="UP000250043">
    <property type="component" value="Unassembled WGS sequence"/>
</dbReference>
<evidence type="ECO:0000313" key="8">
    <source>
        <dbReference type="Proteomes" id="UP000250043"/>
    </source>
</evidence>
<dbReference type="EMBL" id="KV722437">
    <property type="protein sequence ID" value="OCH89016.1"/>
    <property type="molecule type" value="Genomic_DNA"/>
</dbReference>
<feature type="compositionally biased region" description="Low complexity" evidence="5">
    <location>
        <begin position="388"/>
        <end position="402"/>
    </location>
</feature>
<accession>A0A8E2AQZ6</accession>
<name>A0A8E2AQZ6_9APHY</name>
<dbReference type="PANTHER" id="PTHR33572">
    <property type="entry name" value="SPORE DEVELOPMENT REGULATOR VOSA"/>
    <property type="match status" value="1"/>
</dbReference>
<gene>
    <name evidence="7" type="ORF">OBBRIDRAFT_836141</name>
</gene>
<keyword evidence="3" id="KW-0804">Transcription</keyword>
<keyword evidence="4" id="KW-0539">Nucleus</keyword>
<dbReference type="GO" id="GO:0005634">
    <property type="term" value="C:nucleus"/>
    <property type="evidence" value="ECO:0007669"/>
    <property type="project" value="UniProtKB-SubCell"/>
</dbReference>
<proteinExistence type="predicted"/>
<evidence type="ECO:0000256" key="5">
    <source>
        <dbReference type="SAM" id="MobiDB-lite"/>
    </source>
</evidence>
<feature type="domain" description="Velvet" evidence="6">
    <location>
        <begin position="28"/>
        <end position="354"/>
    </location>
</feature>
<evidence type="ECO:0000259" key="6">
    <source>
        <dbReference type="PROSITE" id="PS51821"/>
    </source>
</evidence>
<feature type="compositionally biased region" description="Acidic residues" evidence="5">
    <location>
        <begin position="416"/>
        <end position="432"/>
    </location>
</feature>
<dbReference type="Gene3D" id="2.60.40.3960">
    <property type="entry name" value="Velvet domain"/>
    <property type="match status" value="1"/>
</dbReference>